<feature type="signal peptide" evidence="1">
    <location>
        <begin position="1"/>
        <end position="28"/>
    </location>
</feature>
<dbReference type="NCBIfam" id="TIGR04131">
    <property type="entry name" value="Bac_Flav_CTERM"/>
    <property type="match status" value="1"/>
</dbReference>
<keyword evidence="1" id="KW-0732">Signal</keyword>
<dbReference type="Proteomes" id="UP000253383">
    <property type="component" value="Unassembled WGS sequence"/>
</dbReference>
<dbReference type="Pfam" id="PF13585">
    <property type="entry name" value="CHU_C"/>
    <property type="match status" value="1"/>
</dbReference>
<keyword evidence="3" id="KW-1185">Reference proteome</keyword>
<evidence type="ECO:0000313" key="2">
    <source>
        <dbReference type="EMBL" id="RCR66696.1"/>
    </source>
</evidence>
<organism evidence="2 3">
    <name type="scientific">Larkinella punicea</name>
    <dbReference type="NCBI Taxonomy" id="2315727"/>
    <lineage>
        <taxon>Bacteria</taxon>
        <taxon>Pseudomonadati</taxon>
        <taxon>Bacteroidota</taxon>
        <taxon>Cytophagia</taxon>
        <taxon>Cytophagales</taxon>
        <taxon>Spirosomataceae</taxon>
        <taxon>Larkinella</taxon>
    </lineage>
</organism>
<sequence length="395" mass="43342">MNLAKAVTHRSGILFLVFFLFISRFCLAQPDQCTPSAGQFTGSLQISPGIGCMPLKITATSGLRNVTNVRYVYDYQGGAVKDSDLVRDSVFTYQKPGLFRVLQYSEQDGRQLRVCAIVQVYDTLPPELVVTGCQTRVMVTIPKSAEYQYNWYRVDWGDGTQEQLDGASPVGVHTYADDNQRVISVRGVHLYGNCGGTTRVSFRPDTKAITPVIDKVQAVGANSIDLTISNPGGNRFRIEQRSPGGTYVQTSHRSDAVNATVRLDADTTVAVCFRLILADTCLQAAPSAELCYTPPKPPEPAPVPDSTVFMPDAFSPNADGINDQWQLQGLLSGKATLTIFNRWGEVVFLTDDALAGWDGKQQGKTVPPGMYSYRLDQEKPDGRRFQKRGVVVLVP</sequence>
<feature type="chain" id="PRO_5017082939" evidence="1">
    <location>
        <begin position="29"/>
        <end position="395"/>
    </location>
</feature>
<dbReference type="AlphaFoldDB" id="A0A368JI26"/>
<reference evidence="2 3" key="1">
    <citation type="submission" date="2018-07" db="EMBL/GenBank/DDBJ databases">
        <title>Genome analysis of Larkinella rosea.</title>
        <authorList>
            <person name="Zhou Z."/>
            <person name="Wang G."/>
        </authorList>
    </citation>
    <scope>NUCLEOTIDE SEQUENCE [LARGE SCALE GENOMIC DNA]</scope>
    <source>
        <strain evidence="3">zzj9</strain>
    </source>
</reference>
<name>A0A368JI26_9BACT</name>
<protein>
    <submittedName>
        <fullName evidence="2">Gliding motility-associated C-terminal domain-containing protein</fullName>
    </submittedName>
</protein>
<comment type="caution">
    <text evidence="2">The sequence shown here is derived from an EMBL/GenBank/DDBJ whole genome shotgun (WGS) entry which is preliminary data.</text>
</comment>
<dbReference type="OrthoDB" id="631648at2"/>
<dbReference type="InterPro" id="IPR026341">
    <property type="entry name" value="T9SS_type_B"/>
</dbReference>
<evidence type="ECO:0000256" key="1">
    <source>
        <dbReference type="SAM" id="SignalP"/>
    </source>
</evidence>
<gene>
    <name evidence="2" type="ORF">DUE52_25710</name>
</gene>
<evidence type="ECO:0000313" key="3">
    <source>
        <dbReference type="Proteomes" id="UP000253383"/>
    </source>
</evidence>
<accession>A0A368JI26</accession>
<proteinExistence type="predicted"/>
<dbReference type="RefSeq" id="WP_114408944.1">
    <property type="nucleotide sequence ID" value="NZ_QOWE01000025.1"/>
</dbReference>
<dbReference type="EMBL" id="QOWE01000025">
    <property type="protein sequence ID" value="RCR66696.1"/>
    <property type="molecule type" value="Genomic_DNA"/>
</dbReference>